<organism evidence="1 2">
    <name type="scientific">Enterococcus ratti</name>
    <dbReference type="NCBI Taxonomy" id="150033"/>
    <lineage>
        <taxon>Bacteria</taxon>
        <taxon>Bacillati</taxon>
        <taxon>Bacillota</taxon>
        <taxon>Bacilli</taxon>
        <taxon>Lactobacillales</taxon>
        <taxon>Enterococcaceae</taxon>
        <taxon>Enterococcus</taxon>
    </lineage>
</organism>
<keyword evidence="2" id="KW-1185">Reference proteome</keyword>
<dbReference type="AlphaFoldDB" id="A0A1L8WQ39"/>
<comment type="caution">
    <text evidence="1">The sequence shown here is derived from an EMBL/GenBank/DDBJ whole genome shotgun (WGS) entry which is preliminary data.</text>
</comment>
<sequence length="78" mass="8930">MILVKKYVGVLEKFRVIKTQPLLARFTLKTRSQSINCVVADVEIADKLLMMKEGQQHLCVTGHLNKRNQLVIETMQCS</sequence>
<name>A0A1L8WQ39_9ENTE</name>
<dbReference type="Proteomes" id="UP000182152">
    <property type="component" value="Unassembled WGS sequence"/>
</dbReference>
<accession>A0A1L8WQ39</accession>
<gene>
    <name evidence="1" type="ORF">RV14_GL001954</name>
</gene>
<dbReference type="STRING" id="150033.RV14_GL001954"/>
<dbReference type="EMBL" id="JXLB01000006">
    <property type="protein sequence ID" value="OJG82952.1"/>
    <property type="molecule type" value="Genomic_DNA"/>
</dbReference>
<evidence type="ECO:0000313" key="1">
    <source>
        <dbReference type="EMBL" id="OJG82952.1"/>
    </source>
</evidence>
<evidence type="ECO:0000313" key="2">
    <source>
        <dbReference type="Proteomes" id="UP000182152"/>
    </source>
</evidence>
<proteinExistence type="predicted"/>
<reference evidence="1 2" key="1">
    <citation type="submission" date="2014-12" db="EMBL/GenBank/DDBJ databases">
        <title>Draft genome sequences of 29 type strains of Enterococci.</title>
        <authorList>
            <person name="Zhong Z."/>
            <person name="Sun Z."/>
            <person name="Liu W."/>
            <person name="Zhang W."/>
            <person name="Zhang H."/>
        </authorList>
    </citation>
    <scope>NUCLEOTIDE SEQUENCE [LARGE SCALE GENOMIC DNA]</scope>
    <source>
        <strain evidence="1 2">DSM 15687</strain>
    </source>
</reference>
<protein>
    <submittedName>
        <fullName evidence="1">Uncharacterized protein</fullName>
    </submittedName>
</protein>